<evidence type="ECO:0000256" key="2">
    <source>
        <dbReference type="SAM" id="MobiDB-lite"/>
    </source>
</evidence>
<feature type="domain" description="Myb-like" evidence="3">
    <location>
        <begin position="428"/>
        <end position="476"/>
    </location>
</feature>
<dbReference type="InterPro" id="IPR039467">
    <property type="entry name" value="TFIIIB_B''_Myb"/>
</dbReference>
<sequence length="585" mass="65642">MSSLVRKSSHFAPKVKKRPILKQLVSSATPPATQAAETPEPKGDAQTIHEGDPTTVIASTLSPPNTQATKPSENDKAPAEEDIDPIKKIANAIENDSGAEDYGDNDIFKQKNFNIVKQKRRFLVASHRRLSGLGNFRRGSVTAVAGPTDTAEQEVAAPVTIAIPVTKPPKKRRQSAYTRAAKIQRPSVIAPPEDLGQEKQREENGPVVPAEKAKAPEPSVKIDYTTDIVVGICPKTNKLRKFRTSEEVQGHKDLPVAPPDILTTVTDIRQIPKSIDVGDEELFSRIHILTDELSLAELCKPTVPIGDRTENFNKARRALVKIAARRDERRVARMLAREKKISYEKALLIAQGYNSLNDGPKNFDYSTPPIPEEKTSVALQIVGGKLQIDQESTVFTRNPAANNENRQIEIVNSFENPITSSSYTKVTYTEAWRQDEVIQLYKALSTWGTNFTFISQLFPHRTRRQVKRKFAAEEKKNPQLVELALKRKLPLSIEDYKQALPTGEKLKTMDDYHKAMEEVRNDHQTLIEEIQVGREKAMKEDLERKENMARGARGLTKREITQNLKKNEVVIGTVDDFKHPRDIHT</sequence>
<feature type="compositionally biased region" description="Basic residues" evidence="2">
    <location>
        <begin position="7"/>
        <end position="20"/>
    </location>
</feature>
<keyword evidence="1" id="KW-0175">Coiled coil</keyword>
<feature type="compositionally biased region" description="Basic and acidic residues" evidence="2">
    <location>
        <begin position="72"/>
        <end position="83"/>
    </location>
</feature>
<feature type="coiled-coil region" evidence="1">
    <location>
        <begin position="509"/>
        <end position="536"/>
    </location>
</feature>
<dbReference type="PANTHER" id="PTHR22929:SF0">
    <property type="entry name" value="TRANSCRIPTION FACTOR TFIIIB COMPONENT B'' HOMOLOG"/>
    <property type="match status" value="1"/>
</dbReference>
<keyword evidence="5" id="KW-1185">Reference proteome</keyword>
<dbReference type="GO" id="GO:0000995">
    <property type="term" value="F:RNA polymerase III general transcription initiation factor activity"/>
    <property type="evidence" value="ECO:0007669"/>
    <property type="project" value="InterPro"/>
</dbReference>
<evidence type="ECO:0000313" key="4">
    <source>
        <dbReference type="EMBL" id="RKP32903.1"/>
    </source>
</evidence>
<dbReference type="GO" id="GO:0000126">
    <property type="term" value="C:transcription factor TFIIIB complex"/>
    <property type="evidence" value="ECO:0007669"/>
    <property type="project" value="InterPro"/>
</dbReference>
<dbReference type="OrthoDB" id="272624at2759"/>
<proteinExistence type="predicted"/>
<feature type="compositionally biased region" description="Low complexity" evidence="2">
    <location>
        <begin position="28"/>
        <end position="38"/>
    </location>
</feature>
<organism evidence="4 5">
    <name type="scientific">Metschnikowia bicuspidata</name>
    <dbReference type="NCBI Taxonomy" id="27322"/>
    <lineage>
        <taxon>Eukaryota</taxon>
        <taxon>Fungi</taxon>
        <taxon>Dikarya</taxon>
        <taxon>Ascomycota</taxon>
        <taxon>Saccharomycotina</taxon>
        <taxon>Pichiomycetes</taxon>
        <taxon>Metschnikowiaceae</taxon>
        <taxon>Metschnikowia</taxon>
    </lineage>
</organism>
<dbReference type="SUPFAM" id="SSF46689">
    <property type="entry name" value="Homeodomain-like"/>
    <property type="match status" value="1"/>
</dbReference>
<protein>
    <submittedName>
        <fullName evidence="4">Transcription factor IIIB, Bdp1 subunit</fullName>
    </submittedName>
</protein>
<dbReference type="InterPro" id="IPR009057">
    <property type="entry name" value="Homeodomain-like_sf"/>
</dbReference>
<dbReference type="SMART" id="SM00717">
    <property type="entry name" value="SANT"/>
    <property type="match status" value="1"/>
</dbReference>
<feature type="compositionally biased region" description="Basic and acidic residues" evidence="2">
    <location>
        <begin position="39"/>
        <end position="52"/>
    </location>
</feature>
<dbReference type="Proteomes" id="UP000268321">
    <property type="component" value="Unassembled WGS sequence"/>
</dbReference>
<reference evidence="5" key="1">
    <citation type="journal article" date="2018" name="Nat. Microbiol.">
        <title>Leveraging single-cell genomics to expand the fungal tree of life.</title>
        <authorList>
            <person name="Ahrendt S.R."/>
            <person name="Quandt C.A."/>
            <person name="Ciobanu D."/>
            <person name="Clum A."/>
            <person name="Salamov A."/>
            <person name="Andreopoulos B."/>
            <person name="Cheng J.F."/>
            <person name="Woyke T."/>
            <person name="Pelin A."/>
            <person name="Henrissat B."/>
            <person name="Reynolds N.K."/>
            <person name="Benny G.L."/>
            <person name="Smith M.E."/>
            <person name="James T.Y."/>
            <person name="Grigoriev I.V."/>
        </authorList>
    </citation>
    <scope>NUCLEOTIDE SEQUENCE [LARGE SCALE GENOMIC DNA]</scope>
    <source>
        <strain evidence="5">Baker2002</strain>
    </source>
</reference>
<evidence type="ECO:0000256" key="1">
    <source>
        <dbReference type="SAM" id="Coils"/>
    </source>
</evidence>
<dbReference type="Pfam" id="PF15963">
    <property type="entry name" value="Myb_DNA-bind_7"/>
    <property type="match status" value="1"/>
</dbReference>
<dbReference type="Gene3D" id="1.10.10.60">
    <property type="entry name" value="Homeodomain-like"/>
    <property type="match status" value="1"/>
</dbReference>
<dbReference type="CDD" id="cd00167">
    <property type="entry name" value="SANT"/>
    <property type="match status" value="1"/>
</dbReference>
<name>A0A4P9ZIP5_9ASCO</name>
<accession>A0A4P9ZIP5</accession>
<feature type="region of interest" description="Disordered" evidence="2">
    <location>
        <begin position="187"/>
        <end position="214"/>
    </location>
</feature>
<dbReference type="GO" id="GO:0001156">
    <property type="term" value="F:TFIIIC-class transcription factor complex binding"/>
    <property type="evidence" value="ECO:0007669"/>
    <property type="project" value="TreeGrafter"/>
</dbReference>
<dbReference type="GO" id="GO:0070898">
    <property type="term" value="P:RNA polymerase III preinitiation complex assembly"/>
    <property type="evidence" value="ECO:0007669"/>
    <property type="project" value="TreeGrafter"/>
</dbReference>
<gene>
    <name evidence="4" type="ORF">METBISCDRAFT_25436</name>
</gene>
<dbReference type="EMBL" id="ML004429">
    <property type="protein sequence ID" value="RKP32903.1"/>
    <property type="molecule type" value="Genomic_DNA"/>
</dbReference>
<dbReference type="InterPro" id="IPR017174">
    <property type="entry name" value="Bdp1_fungi"/>
</dbReference>
<feature type="region of interest" description="Disordered" evidence="2">
    <location>
        <begin position="1"/>
        <end position="83"/>
    </location>
</feature>
<evidence type="ECO:0000259" key="3">
    <source>
        <dbReference type="SMART" id="SM00717"/>
    </source>
</evidence>
<dbReference type="PANTHER" id="PTHR22929">
    <property type="entry name" value="RNA POLYMERASE III TRANSCRIPTION INITIATION FACTOR B"/>
    <property type="match status" value="1"/>
</dbReference>
<dbReference type="InterPro" id="IPR001005">
    <property type="entry name" value="SANT/Myb"/>
</dbReference>
<dbReference type="PIRSF" id="PIRSF037327">
    <property type="entry name" value="TFIIIB_Bdp1_fun"/>
    <property type="match status" value="1"/>
</dbReference>
<dbReference type="AlphaFoldDB" id="A0A4P9ZIP5"/>
<feature type="compositionally biased region" description="Polar residues" evidence="2">
    <location>
        <begin position="56"/>
        <end position="71"/>
    </location>
</feature>
<evidence type="ECO:0000313" key="5">
    <source>
        <dbReference type="Proteomes" id="UP000268321"/>
    </source>
</evidence>